<organism evidence="3 4">
    <name type="scientific">Halopseudomonas salina</name>
    <dbReference type="NCBI Taxonomy" id="1323744"/>
    <lineage>
        <taxon>Bacteria</taxon>
        <taxon>Pseudomonadati</taxon>
        <taxon>Pseudomonadota</taxon>
        <taxon>Gammaproteobacteria</taxon>
        <taxon>Pseudomonadales</taxon>
        <taxon>Pseudomonadaceae</taxon>
        <taxon>Halopseudomonas</taxon>
    </lineage>
</organism>
<dbReference type="Pfam" id="PF13511">
    <property type="entry name" value="DUF4124"/>
    <property type="match status" value="1"/>
</dbReference>
<keyword evidence="4" id="KW-1185">Reference proteome</keyword>
<evidence type="ECO:0000256" key="1">
    <source>
        <dbReference type="SAM" id="SignalP"/>
    </source>
</evidence>
<evidence type="ECO:0000313" key="3">
    <source>
        <dbReference type="EMBL" id="GGC98453.1"/>
    </source>
</evidence>
<dbReference type="InterPro" id="IPR025392">
    <property type="entry name" value="DUF4124"/>
</dbReference>
<sequence>MRTLILLAWLGLTCTVAQAEIYRWTDAQGRVHFGERPQQGSQRVEVKPQIIERDEQVREREANMQRLQQVRSEERAIERKEQVQQQARQQAYCDRLNSELARYDKRIYWYEEDSTGKKVEVSPKRVEEQKMQLQALKRERC</sequence>
<protein>
    <recommendedName>
        <fullName evidence="2">DUF4124 domain-containing protein</fullName>
    </recommendedName>
</protein>
<evidence type="ECO:0000313" key="4">
    <source>
        <dbReference type="Proteomes" id="UP000638188"/>
    </source>
</evidence>
<proteinExistence type="predicted"/>
<feature type="chain" id="PRO_5046735282" description="DUF4124 domain-containing protein" evidence="1">
    <location>
        <begin position="20"/>
        <end position="141"/>
    </location>
</feature>
<name>A0ABQ1PKD3_9GAMM</name>
<gene>
    <name evidence="3" type="ORF">GCM10007418_17220</name>
</gene>
<evidence type="ECO:0000259" key="2">
    <source>
        <dbReference type="Pfam" id="PF13511"/>
    </source>
</evidence>
<dbReference type="Proteomes" id="UP000638188">
    <property type="component" value="Unassembled WGS sequence"/>
</dbReference>
<feature type="signal peptide" evidence="1">
    <location>
        <begin position="1"/>
        <end position="19"/>
    </location>
</feature>
<comment type="caution">
    <text evidence="3">The sequence shown here is derived from an EMBL/GenBank/DDBJ whole genome shotgun (WGS) entry which is preliminary data.</text>
</comment>
<reference evidence="4" key="1">
    <citation type="journal article" date="2019" name="Int. J. Syst. Evol. Microbiol.">
        <title>The Global Catalogue of Microorganisms (GCM) 10K type strain sequencing project: providing services to taxonomists for standard genome sequencing and annotation.</title>
        <authorList>
            <consortium name="The Broad Institute Genomics Platform"/>
            <consortium name="The Broad Institute Genome Sequencing Center for Infectious Disease"/>
            <person name="Wu L."/>
            <person name="Ma J."/>
        </authorList>
    </citation>
    <scope>NUCLEOTIDE SEQUENCE [LARGE SCALE GENOMIC DNA]</scope>
    <source>
        <strain evidence="4">CGMCC 1.12482</strain>
    </source>
</reference>
<feature type="domain" description="DUF4124" evidence="2">
    <location>
        <begin position="10"/>
        <end position="48"/>
    </location>
</feature>
<dbReference type="EMBL" id="BMFF01000003">
    <property type="protein sequence ID" value="GGC98453.1"/>
    <property type="molecule type" value="Genomic_DNA"/>
</dbReference>
<accession>A0ABQ1PKD3</accession>
<dbReference type="RefSeq" id="WP_150278678.1">
    <property type="nucleotide sequence ID" value="NZ_BMFF01000003.1"/>
</dbReference>
<keyword evidence="1" id="KW-0732">Signal</keyword>